<evidence type="ECO:0000313" key="2">
    <source>
        <dbReference type="Proteomes" id="UP000604046"/>
    </source>
</evidence>
<keyword evidence="2" id="KW-1185">Reference proteome</keyword>
<dbReference type="OrthoDB" id="409540at2759"/>
<comment type="caution">
    <text evidence="1">The sequence shown here is derived from an EMBL/GenBank/DDBJ whole genome shotgun (WGS) entry which is preliminary data.</text>
</comment>
<dbReference type="Proteomes" id="UP000604046">
    <property type="component" value="Unassembled WGS sequence"/>
</dbReference>
<evidence type="ECO:0008006" key="3">
    <source>
        <dbReference type="Google" id="ProtNLM"/>
    </source>
</evidence>
<name>A0A812Q3A1_9DINO</name>
<gene>
    <name evidence="1" type="ORF">SNAT2548_LOCUS20860</name>
</gene>
<accession>A0A812Q3A1</accession>
<proteinExistence type="predicted"/>
<dbReference type="Gene3D" id="3.90.550.50">
    <property type="match status" value="1"/>
</dbReference>
<protein>
    <recommendedName>
        <fullName evidence="3">Hexosyltransferase</fullName>
    </recommendedName>
</protein>
<dbReference type="EMBL" id="CAJNDS010002226">
    <property type="protein sequence ID" value="CAE7382194.1"/>
    <property type="molecule type" value="Genomic_DNA"/>
</dbReference>
<dbReference type="AlphaFoldDB" id="A0A812Q3A1"/>
<reference evidence="1" key="1">
    <citation type="submission" date="2021-02" db="EMBL/GenBank/DDBJ databases">
        <authorList>
            <person name="Dougan E. K."/>
            <person name="Rhodes N."/>
            <person name="Thang M."/>
            <person name="Chan C."/>
        </authorList>
    </citation>
    <scope>NUCLEOTIDE SEQUENCE</scope>
</reference>
<organism evidence="1 2">
    <name type="scientific">Symbiodinium natans</name>
    <dbReference type="NCBI Taxonomy" id="878477"/>
    <lineage>
        <taxon>Eukaryota</taxon>
        <taxon>Sar</taxon>
        <taxon>Alveolata</taxon>
        <taxon>Dinophyceae</taxon>
        <taxon>Suessiales</taxon>
        <taxon>Symbiodiniaceae</taxon>
        <taxon>Symbiodinium</taxon>
    </lineage>
</organism>
<sequence>MQAHPDQDGNAPSTNSSALKDQFQTTNLIRKGLAVWHWIGKRQPATDFVCRLDPDTLFMADRFRQFVRQHCLSNQSMVYLGQVQYWMAWQSGAFPDGGAGICLPWVAAQAFTSKLEGVVHKHLGGNDAALSGGLPHYCAMWPGHWDDVVTGLCFQEMNLLPYRGIVSPLGQTLFNSEVLPHLSDTSGHCLGSIEDWLEQGRLHDLFLCSTRYRDCSAVRPQCWVNDMEAISFHGYKNASDLQRAYRYLRGRYPSARD</sequence>
<evidence type="ECO:0000313" key="1">
    <source>
        <dbReference type="EMBL" id="CAE7382194.1"/>
    </source>
</evidence>